<organism evidence="6 7">
    <name type="scientific">Caenorhabditis angaria</name>
    <dbReference type="NCBI Taxonomy" id="860376"/>
    <lineage>
        <taxon>Eukaryota</taxon>
        <taxon>Metazoa</taxon>
        <taxon>Ecdysozoa</taxon>
        <taxon>Nematoda</taxon>
        <taxon>Chromadorea</taxon>
        <taxon>Rhabditida</taxon>
        <taxon>Rhabditina</taxon>
        <taxon>Rhabditomorpha</taxon>
        <taxon>Rhabditoidea</taxon>
        <taxon>Rhabditidae</taxon>
        <taxon>Peloderinae</taxon>
        <taxon>Caenorhabditis</taxon>
    </lineage>
</organism>
<evidence type="ECO:0000256" key="2">
    <source>
        <dbReference type="SAM" id="MobiDB-lite"/>
    </source>
</evidence>
<feature type="signal peptide" evidence="4">
    <location>
        <begin position="1"/>
        <end position="17"/>
    </location>
</feature>
<evidence type="ECO:0000256" key="1">
    <source>
        <dbReference type="PROSITE-ProRule" id="PRU00206"/>
    </source>
</evidence>
<feature type="transmembrane region" description="Helical" evidence="3">
    <location>
        <begin position="299"/>
        <end position="317"/>
    </location>
</feature>
<feature type="region of interest" description="Disordered" evidence="2">
    <location>
        <begin position="181"/>
        <end position="204"/>
    </location>
</feature>
<name>A0A9P1J330_9PELO</name>
<dbReference type="EMBL" id="CANHGI010000006">
    <property type="protein sequence ID" value="CAI5456018.1"/>
    <property type="molecule type" value="Genomic_DNA"/>
</dbReference>
<evidence type="ECO:0000313" key="7">
    <source>
        <dbReference type="Proteomes" id="UP001152747"/>
    </source>
</evidence>
<keyword evidence="4" id="KW-0732">Signal</keyword>
<evidence type="ECO:0000259" key="5">
    <source>
        <dbReference type="PROSITE" id="PS50050"/>
    </source>
</evidence>
<feature type="domain" description="TNFR-Cys" evidence="5">
    <location>
        <begin position="35"/>
        <end position="73"/>
    </location>
</feature>
<evidence type="ECO:0000256" key="3">
    <source>
        <dbReference type="SAM" id="Phobius"/>
    </source>
</evidence>
<dbReference type="PROSITE" id="PS00652">
    <property type="entry name" value="TNFR_NGFR_1"/>
    <property type="match status" value="1"/>
</dbReference>
<feature type="chain" id="PRO_5040454018" description="TNFR-Cys domain-containing protein" evidence="4">
    <location>
        <begin position="18"/>
        <end position="362"/>
    </location>
</feature>
<dbReference type="Proteomes" id="UP001152747">
    <property type="component" value="Unassembled WGS sequence"/>
</dbReference>
<feature type="disulfide bond" evidence="1">
    <location>
        <begin position="55"/>
        <end position="73"/>
    </location>
</feature>
<comment type="caution">
    <text evidence="1">Lacks conserved residue(s) required for the propagation of feature annotation.</text>
</comment>
<dbReference type="AlphaFoldDB" id="A0A9P1J330"/>
<evidence type="ECO:0000256" key="4">
    <source>
        <dbReference type="SAM" id="SignalP"/>
    </source>
</evidence>
<dbReference type="Pfam" id="PF00020">
    <property type="entry name" value="TNFR_c6"/>
    <property type="match status" value="1"/>
</dbReference>
<evidence type="ECO:0000313" key="6">
    <source>
        <dbReference type="EMBL" id="CAI5456018.1"/>
    </source>
</evidence>
<keyword evidence="3" id="KW-0812">Transmembrane</keyword>
<dbReference type="PROSITE" id="PS50050">
    <property type="entry name" value="TNFR_NGFR_2"/>
    <property type="match status" value="1"/>
</dbReference>
<feature type="compositionally biased region" description="Acidic residues" evidence="2">
    <location>
        <begin position="129"/>
        <end position="153"/>
    </location>
</feature>
<comment type="caution">
    <text evidence="6">The sequence shown here is derived from an EMBL/GenBank/DDBJ whole genome shotgun (WGS) entry which is preliminary data.</text>
</comment>
<keyword evidence="1" id="KW-1015">Disulfide bond</keyword>
<dbReference type="InterPro" id="IPR001368">
    <property type="entry name" value="TNFR/NGFR_Cys_rich_reg"/>
</dbReference>
<keyword evidence="7" id="KW-1185">Reference proteome</keyword>
<keyword evidence="3" id="KW-0472">Membrane</keyword>
<dbReference type="Gene3D" id="2.10.50.10">
    <property type="entry name" value="Tumor Necrosis Factor Receptor, subunit A, domain 2"/>
    <property type="match status" value="1"/>
</dbReference>
<protein>
    <recommendedName>
        <fullName evidence="5">TNFR-Cys domain-containing protein</fullName>
    </recommendedName>
</protein>
<dbReference type="OrthoDB" id="5836695at2759"/>
<accession>A0A9P1J330</accession>
<reference evidence="6" key="1">
    <citation type="submission" date="2022-11" db="EMBL/GenBank/DDBJ databases">
        <authorList>
            <person name="Kikuchi T."/>
        </authorList>
    </citation>
    <scope>NUCLEOTIDE SEQUENCE</scope>
    <source>
        <strain evidence="6">PS1010</strain>
    </source>
</reference>
<dbReference type="CDD" id="cd00185">
    <property type="entry name" value="TNFRSF"/>
    <property type="match status" value="1"/>
</dbReference>
<feature type="disulfide bond" evidence="1">
    <location>
        <begin position="52"/>
        <end position="65"/>
    </location>
</feature>
<keyword evidence="3" id="KW-1133">Transmembrane helix</keyword>
<dbReference type="SMART" id="SM00208">
    <property type="entry name" value="TNFR"/>
    <property type="match status" value="1"/>
</dbReference>
<feature type="repeat" description="TNFR-Cys" evidence="1">
    <location>
        <begin position="35"/>
        <end position="73"/>
    </location>
</feature>
<feature type="region of interest" description="Disordered" evidence="2">
    <location>
        <begin position="129"/>
        <end position="154"/>
    </location>
</feature>
<feature type="compositionally biased region" description="Acidic residues" evidence="2">
    <location>
        <begin position="190"/>
        <end position="203"/>
    </location>
</feature>
<sequence>MGKIILFLCLAFVGVGAKIIFREKPQFEISGKIEKCPEGEYYDAFIEECFACSQCSNFMYEIKSCTPTNNAVCGWCGNHPDVEKMSEKVLVSYQNKCLMSSLSFVDFMKMEPEEMEQLRLNSKYAELLDDDEDDEEEEEDWNEDENSFEDSVEELDRRHMFVPISESDERQNADLEVYDSYEYDPKSPENDEEDSQAADDNDEDMKIVRSEIKKYFDLKKSMQEDDTEEILPLKIAFDDNSDSEENDDDSKFDQIWIDDRVLKFELGSDKIDKEEWKRQAELKEKLIIDSINAQRQKAIHLRVLFLCACFLIIALFVRHTCRRHPTFRTVHLHHIDEKILKESGANAEKANKYAYDGPAEAV</sequence>
<gene>
    <name evidence="6" type="ORF">CAMP_LOCUS18655</name>
</gene>
<proteinExistence type="predicted"/>